<evidence type="ECO:0000256" key="2">
    <source>
        <dbReference type="ARBA" id="ARBA00022692"/>
    </source>
</evidence>
<reference evidence="9" key="2">
    <citation type="submission" date="2025-08" db="UniProtKB">
        <authorList>
            <consortium name="RefSeq"/>
        </authorList>
    </citation>
    <scope>IDENTIFICATION</scope>
    <source>
        <tissue evidence="9">Leaf</tissue>
    </source>
</reference>
<sequence>MAMASPAREKTEALVESPLRYSPPRAAKPDADAASEGSSVYSGDASDRRDVDILALGFSNRSEEYRFLFRLPTDEVLVQDFNCALQENILLQGHMYLFIHHICFYSNIFGFETKKTIPFNEVSCVRKAKTAAIFPNAIEIVAGGKKHFFGSFLSRDEAYRLIVDNWSQHGSNARNFLDRQESKLDGSSQESLENASILLEGAKESKQLEDAPSSSYRYKDADISECKSLADGNSDSDVSKKVVEVLENGKEETTEGSSPLSPATWRLEDSDVPDVPECFTLVAEAKFPVRMEDFFNLFLSDESVNFLDDYHKRCGDKEFRCTPWRQDEQFGYVRDVSFLHPIKIYLGAKFGNCQELQKCHVYRNSHIVIVTSQQISDAPYSDHFCVEGIWDVEQIEQNCCALRVYSNVAFSKKTIFKGKIEQSTKDECREVYAIWIKIAHEVLKKKNIGETKGSINQNRVTTYSTAESGSLSKVERSPEKIYPSVNPSCISNDVPDAKNGVPSTDKQVQENLGFFSYIASIVGEIWARYLSSSKASHGPLILVTAFFALLILMQISIIILLIRSPKVHLVTHGNHMSNLGNYDSPESIVWLEKRFKFLKEEMHLLETHMERVQFEYAWLKAHLENLERLKANS</sequence>
<protein>
    <submittedName>
        <fullName evidence="9">Protein VASCULAR ASSOCIATED DEATH 1, chloroplastic</fullName>
    </submittedName>
</protein>
<dbReference type="Proteomes" id="UP000515123">
    <property type="component" value="Linkage group 8"/>
</dbReference>
<evidence type="ECO:0000256" key="4">
    <source>
        <dbReference type="ARBA" id="ARBA00023136"/>
    </source>
</evidence>
<dbReference type="PROSITE" id="PS51778">
    <property type="entry name" value="VAST"/>
    <property type="match status" value="1"/>
</dbReference>
<dbReference type="SMART" id="SM00568">
    <property type="entry name" value="GRAM"/>
    <property type="match status" value="1"/>
</dbReference>
<accession>A0A6P5FC60</accession>
<dbReference type="Gene3D" id="2.30.29.30">
    <property type="entry name" value="Pleckstrin-homology domain (PH domain)/Phosphotyrosine-binding domain (PTB)"/>
    <property type="match status" value="1"/>
</dbReference>
<name>A0A6P5FC60_ANACO</name>
<dbReference type="FunFam" id="2.30.29.30:FF:000008">
    <property type="entry name" value="GRAM domain containing 1B"/>
    <property type="match status" value="1"/>
</dbReference>
<proteinExistence type="predicted"/>
<keyword evidence="4 6" id="KW-0472">Membrane</keyword>
<dbReference type="AlphaFoldDB" id="A0A6P5FC60"/>
<evidence type="ECO:0000256" key="1">
    <source>
        <dbReference type="ARBA" id="ARBA00004167"/>
    </source>
</evidence>
<dbReference type="GO" id="GO:0016020">
    <property type="term" value="C:membrane"/>
    <property type="evidence" value="ECO:0007669"/>
    <property type="project" value="UniProtKB-SubCell"/>
</dbReference>
<dbReference type="InterPro" id="IPR031968">
    <property type="entry name" value="VASt"/>
</dbReference>
<dbReference type="Pfam" id="PF16016">
    <property type="entry name" value="VASt"/>
    <property type="match status" value="1"/>
</dbReference>
<evidence type="ECO:0000256" key="5">
    <source>
        <dbReference type="SAM" id="MobiDB-lite"/>
    </source>
</evidence>
<dbReference type="Pfam" id="PF02893">
    <property type="entry name" value="GRAM"/>
    <property type="match status" value="1"/>
</dbReference>
<dbReference type="CDD" id="cd13220">
    <property type="entry name" value="PH-GRAM_GRAMDC"/>
    <property type="match status" value="1"/>
</dbReference>
<keyword evidence="8" id="KW-1185">Reference proteome</keyword>
<dbReference type="PANTHER" id="PTHR47666">
    <property type="entry name" value="PROTEIN VASCULAR ASSOCIATED DEATH 1, CHLOROPLASTIC"/>
    <property type="match status" value="1"/>
</dbReference>
<dbReference type="PANTHER" id="PTHR47666:SF1">
    <property type="entry name" value="PROTEIN VASCULAR ASSOCIATED DEATH 1, CHLOROPLASTIC"/>
    <property type="match status" value="1"/>
</dbReference>
<dbReference type="OrthoDB" id="2162691at2759"/>
<feature type="transmembrane region" description="Helical" evidence="6">
    <location>
        <begin position="540"/>
        <end position="562"/>
    </location>
</feature>
<dbReference type="RefSeq" id="XP_020093529.1">
    <property type="nucleotide sequence ID" value="XM_020237940.1"/>
</dbReference>
<dbReference type="InterPro" id="IPR004182">
    <property type="entry name" value="GRAM"/>
</dbReference>
<evidence type="ECO:0000256" key="6">
    <source>
        <dbReference type="SAM" id="Phobius"/>
    </source>
</evidence>
<keyword evidence="3 6" id="KW-1133">Transmembrane helix</keyword>
<keyword evidence="2 6" id="KW-0812">Transmembrane</keyword>
<comment type="subcellular location">
    <subcellularLocation>
        <location evidence="1">Membrane</location>
        <topology evidence="1">Single-pass membrane protein</topology>
    </subcellularLocation>
</comment>
<evidence type="ECO:0000313" key="9">
    <source>
        <dbReference type="RefSeq" id="XP_020093529.1"/>
    </source>
</evidence>
<dbReference type="GeneID" id="109713755"/>
<reference evidence="8" key="1">
    <citation type="journal article" date="2015" name="Nat. Genet.">
        <title>The pineapple genome and the evolution of CAM photosynthesis.</title>
        <authorList>
            <person name="Ming R."/>
            <person name="VanBuren R."/>
            <person name="Wai C.M."/>
            <person name="Tang H."/>
            <person name="Schatz M.C."/>
            <person name="Bowers J.E."/>
            <person name="Lyons E."/>
            <person name="Wang M.L."/>
            <person name="Chen J."/>
            <person name="Biggers E."/>
            <person name="Zhang J."/>
            <person name="Huang L."/>
            <person name="Zhang L."/>
            <person name="Miao W."/>
            <person name="Zhang J."/>
            <person name="Ye Z."/>
            <person name="Miao C."/>
            <person name="Lin Z."/>
            <person name="Wang H."/>
            <person name="Zhou H."/>
            <person name="Yim W.C."/>
            <person name="Priest H.D."/>
            <person name="Zheng C."/>
            <person name="Woodhouse M."/>
            <person name="Edger P.P."/>
            <person name="Guyot R."/>
            <person name="Guo H.B."/>
            <person name="Guo H."/>
            <person name="Zheng G."/>
            <person name="Singh R."/>
            <person name="Sharma A."/>
            <person name="Min X."/>
            <person name="Zheng Y."/>
            <person name="Lee H."/>
            <person name="Gurtowski J."/>
            <person name="Sedlazeck F.J."/>
            <person name="Harkess A."/>
            <person name="McKain M.R."/>
            <person name="Liao Z."/>
            <person name="Fang J."/>
            <person name="Liu J."/>
            <person name="Zhang X."/>
            <person name="Zhang Q."/>
            <person name="Hu W."/>
            <person name="Qin Y."/>
            <person name="Wang K."/>
            <person name="Chen L.Y."/>
            <person name="Shirley N."/>
            <person name="Lin Y.R."/>
            <person name="Liu L.Y."/>
            <person name="Hernandez A.G."/>
            <person name="Wright C.L."/>
            <person name="Bulone V."/>
            <person name="Tuskan G.A."/>
            <person name="Heath K."/>
            <person name="Zee F."/>
            <person name="Moore P.H."/>
            <person name="Sunkar R."/>
            <person name="Leebens-Mack J.H."/>
            <person name="Mockler T."/>
            <person name="Bennetzen J.L."/>
            <person name="Freeling M."/>
            <person name="Sankoff D."/>
            <person name="Paterson A.H."/>
            <person name="Zhu X."/>
            <person name="Yang X."/>
            <person name="Smith J.A."/>
            <person name="Cushman J.C."/>
            <person name="Paull R.E."/>
            <person name="Yu Q."/>
        </authorList>
    </citation>
    <scope>NUCLEOTIDE SEQUENCE [LARGE SCALE GENOMIC DNA]</scope>
    <source>
        <strain evidence="8">cv. F153</strain>
    </source>
</reference>
<feature type="domain" description="VASt" evidence="7">
    <location>
        <begin position="278"/>
        <end position="447"/>
    </location>
</feature>
<feature type="region of interest" description="Disordered" evidence="5">
    <location>
        <begin position="1"/>
        <end position="44"/>
    </location>
</feature>
<gene>
    <name evidence="9" type="primary">LOC109713755</name>
</gene>
<organism evidence="8 9">
    <name type="scientific">Ananas comosus</name>
    <name type="common">Pineapple</name>
    <name type="synonym">Ananas ananas</name>
    <dbReference type="NCBI Taxonomy" id="4615"/>
    <lineage>
        <taxon>Eukaryota</taxon>
        <taxon>Viridiplantae</taxon>
        <taxon>Streptophyta</taxon>
        <taxon>Embryophyta</taxon>
        <taxon>Tracheophyta</taxon>
        <taxon>Spermatophyta</taxon>
        <taxon>Magnoliopsida</taxon>
        <taxon>Liliopsida</taxon>
        <taxon>Poales</taxon>
        <taxon>Bromeliaceae</taxon>
        <taxon>Bromelioideae</taxon>
        <taxon>Ananas</taxon>
    </lineage>
</organism>
<evidence type="ECO:0000256" key="3">
    <source>
        <dbReference type="ARBA" id="ARBA00022989"/>
    </source>
</evidence>
<evidence type="ECO:0000259" key="7">
    <source>
        <dbReference type="PROSITE" id="PS51778"/>
    </source>
</evidence>
<dbReference type="InterPro" id="IPR011993">
    <property type="entry name" value="PH-like_dom_sf"/>
</dbReference>
<evidence type="ECO:0000313" key="8">
    <source>
        <dbReference type="Proteomes" id="UP000515123"/>
    </source>
</evidence>
<dbReference type="GO" id="GO:0043069">
    <property type="term" value="P:negative regulation of programmed cell death"/>
    <property type="evidence" value="ECO:0007669"/>
    <property type="project" value="TreeGrafter"/>
</dbReference>